<proteinExistence type="predicted"/>
<evidence type="ECO:0000256" key="5">
    <source>
        <dbReference type="SAM" id="MobiDB-lite"/>
    </source>
</evidence>
<feature type="transmembrane region" description="Helical" evidence="6">
    <location>
        <begin position="176"/>
        <end position="194"/>
    </location>
</feature>
<evidence type="ECO:0000313" key="7">
    <source>
        <dbReference type="EMBL" id="KAK4495171.1"/>
    </source>
</evidence>
<reference evidence="7 8" key="1">
    <citation type="journal article" date="2023" name="G3 (Bethesda)">
        <title>A chromosome-level genome assembly of Zasmidium syzygii isolated from banana leaves.</title>
        <authorList>
            <person name="van Westerhoven A.C."/>
            <person name="Mehrabi R."/>
            <person name="Talebi R."/>
            <person name="Steentjes M.B.F."/>
            <person name="Corcolon B."/>
            <person name="Chong P.A."/>
            <person name="Kema G.H.J."/>
            <person name="Seidl M.F."/>
        </authorList>
    </citation>
    <scope>NUCLEOTIDE SEQUENCE [LARGE SCALE GENOMIC DNA]</scope>
    <source>
        <strain evidence="7 8">P124</strain>
    </source>
</reference>
<feature type="transmembrane region" description="Helical" evidence="6">
    <location>
        <begin position="244"/>
        <end position="266"/>
    </location>
</feature>
<evidence type="ECO:0008006" key="9">
    <source>
        <dbReference type="Google" id="ProtNLM"/>
    </source>
</evidence>
<dbReference type="CDD" id="cd09317">
    <property type="entry name" value="TDT_Mae1_like"/>
    <property type="match status" value="1"/>
</dbReference>
<dbReference type="Gene3D" id="1.50.10.150">
    <property type="entry name" value="Voltage-dependent anion channel"/>
    <property type="match status" value="2"/>
</dbReference>
<sequence length="420" mass="46910">MALDQGLLSRRYRSSRQEDTNTSKDVEKGRTPDSDESKNTRSTGDGKVPWKERITHFTWAWFTFPMSTGGIALLLAQTPHRFTGLTTIGKVVYIYDLATFLLLTALILTRFLLRPSSLPLSLLHPTEALFFPTFFLALVIILMGAQAYGGPEVGSWFNEAEAKEGMLTVQSMTPGWILPIFPVMLCGTYAGAIAPYQTTEHAEAILVAGLTFQGLGWTVSFMMFALLLHRLMQYGLPAPNLRPGLFIAVGPPSFTSIALITITSSFPPESHYFSTRPAVLLQTIQSLAVLVAIFLWCLAFWFFSLALLSTLHGLRKMTFHLIWYGMIFPNVGFTLATIQIGKQLDSEGILWVSSAMTIVLVVVWLGVMAMHGEAVWRRRILMPGMDEDKDEYKSEDRRHGIPVPPSRPHSPHVRVRSSTR</sequence>
<dbReference type="Pfam" id="PF03595">
    <property type="entry name" value="SLAC1"/>
    <property type="match status" value="1"/>
</dbReference>
<dbReference type="PANTHER" id="PTHR31162:SF0">
    <property type="entry name" value="MALIC ACID TRANSPORT PROTEIN"/>
    <property type="match status" value="1"/>
</dbReference>
<evidence type="ECO:0000256" key="2">
    <source>
        <dbReference type="ARBA" id="ARBA00022692"/>
    </source>
</evidence>
<dbReference type="InterPro" id="IPR038665">
    <property type="entry name" value="Voltage-dep_anion_channel_sf"/>
</dbReference>
<feature type="compositionally biased region" description="Basic residues" evidence="5">
    <location>
        <begin position="409"/>
        <end position="420"/>
    </location>
</feature>
<organism evidence="7 8">
    <name type="scientific">Zasmidium cellare</name>
    <name type="common">Wine cellar mold</name>
    <name type="synonym">Racodium cellare</name>
    <dbReference type="NCBI Taxonomy" id="395010"/>
    <lineage>
        <taxon>Eukaryota</taxon>
        <taxon>Fungi</taxon>
        <taxon>Dikarya</taxon>
        <taxon>Ascomycota</taxon>
        <taxon>Pezizomycotina</taxon>
        <taxon>Dothideomycetes</taxon>
        <taxon>Dothideomycetidae</taxon>
        <taxon>Mycosphaerellales</taxon>
        <taxon>Mycosphaerellaceae</taxon>
        <taxon>Zasmidium</taxon>
    </lineage>
</organism>
<feature type="transmembrane region" description="Helical" evidence="6">
    <location>
        <begin position="57"/>
        <end position="76"/>
    </location>
</feature>
<keyword evidence="3 6" id="KW-1133">Transmembrane helix</keyword>
<feature type="transmembrane region" description="Helical" evidence="6">
    <location>
        <begin position="348"/>
        <end position="370"/>
    </location>
</feature>
<evidence type="ECO:0000313" key="8">
    <source>
        <dbReference type="Proteomes" id="UP001305779"/>
    </source>
</evidence>
<comment type="subcellular location">
    <subcellularLocation>
        <location evidence="1">Membrane</location>
        <topology evidence="1">Multi-pass membrane protein</topology>
    </subcellularLocation>
</comment>
<dbReference type="InterPro" id="IPR004695">
    <property type="entry name" value="SLAC1/Mae1/Ssu1/TehA"/>
</dbReference>
<keyword evidence="2 6" id="KW-0812">Transmembrane</keyword>
<protein>
    <recommendedName>
        <fullName evidence="9">Malic acid transport protein</fullName>
    </recommendedName>
</protein>
<feature type="transmembrane region" description="Helical" evidence="6">
    <location>
        <begin position="286"/>
        <end position="309"/>
    </location>
</feature>
<dbReference type="Proteomes" id="UP001305779">
    <property type="component" value="Unassembled WGS sequence"/>
</dbReference>
<dbReference type="EMBL" id="JAXOVC010000012">
    <property type="protein sequence ID" value="KAK4495171.1"/>
    <property type="molecule type" value="Genomic_DNA"/>
</dbReference>
<keyword evidence="8" id="KW-1185">Reference proteome</keyword>
<evidence type="ECO:0000256" key="6">
    <source>
        <dbReference type="SAM" id="Phobius"/>
    </source>
</evidence>
<name>A0ABR0E1R2_ZASCE</name>
<keyword evidence="4 6" id="KW-0472">Membrane</keyword>
<comment type="caution">
    <text evidence="7">The sequence shown here is derived from an EMBL/GenBank/DDBJ whole genome shotgun (WGS) entry which is preliminary data.</text>
</comment>
<feature type="transmembrane region" description="Helical" evidence="6">
    <location>
        <begin position="88"/>
        <end position="108"/>
    </location>
</feature>
<evidence type="ECO:0000256" key="1">
    <source>
        <dbReference type="ARBA" id="ARBA00004141"/>
    </source>
</evidence>
<accession>A0ABR0E1R2</accession>
<feature type="region of interest" description="Disordered" evidence="5">
    <location>
        <begin position="1"/>
        <end position="47"/>
    </location>
</feature>
<gene>
    <name evidence="7" type="ORF">PRZ48_013498</name>
</gene>
<dbReference type="PANTHER" id="PTHR31162">
    <property type="entry name" value="MALIC ACID TRANSPORT PROTEIN-RELATED"/>
    <property type="match status" value="1"/>
</dbReference>
<feature type="compositionally biased region" description="Basic and acidic residues" evidence="5">
    <location>
        <begin position="15"/>
        <end position="39"/>
    </location>
</feature>
<feature type="transmembrane region" description="Helical" evidence="6">
    <location>
        <begin position="214"/>
        <end position="232"/>
    </location>
</feature>
<feature type="transmembrane region" description="Helical" evidence="6">
    <location>
        <begin position="128"/>
        <end position="148"/>
    </location>
</feature>
<dbReference type="InterPro" id="IPR030185">
    <property type="entry name" value="Mae1"/>
</dbReference>
<feature type="transmembrane region" description="Helical" evidence="6">
    <location>
        <begin position="321"/>
        <end position="342"/>
    </location>
</feature>
<evidence type="ECO:0000256" key="4">
    <source>
        <dbReference type="ARBA" id="ARBA00023136"/>
    </source>
</evidence>
<evidence type="ECO:0000256" key="3">
    <source>
        <dbReference type="ARBA" id="ARBA00022989"/>
    </source>
</evidence>
<feature type="compositionally biased region" description="Basic and acidic residues" evidence="5">
    <location>
        <begin position="390"/>
        <end position="399"/>
    </location>
</feature>
<feature type="region of interest" description="Disordered" evidence="5">
    <location>
        <begin position="389"/>
        <end position="420"/>
    </location>
</feature>